<evidence type="ECO:0000313" key="1">
    <source>
        <dbReference type="EMBL" id="OGY84535.1"/>
    </source>
</evidence>
<reference evidence="1 2" key="1">
    <citation type="journal article" date="2016" name="Nat. Commun.">
        <title>Thousands of microbial genomes shed light on interconnected biogeochemical processes in an aquifer system.</title>
        <authorList>
            <person name="Anantharaman K."/>
            <person name="Brown C.T."/>
            <person name="Hug L.A."/>
            <person name="Sharon I."/>
            <person name="Castelle C.J."/>
            <person name="Probst A.J."/>
            <person name="Thomas B.C."/>
            <person name="Singh A."/>
            <person name="Wilkins M.J."/>
            <person name="Karaoz U."/>
            <person name="Brodie E.L."/>
            <person name="Williams K.H."/>
            <person name="Hubbard S.S."/>
            <person name="Banfield J.F."/>
        </authorList>
    </citation>
    <scope>NUCLEOTIDE SEQUENCE [LARGE SCALE GENOMIC DNA]</scope>
</reference>
<dbReference type="STRING" id="1798542.A3F54_05515"/>
<evidence type="ECO:0000313" key="2">
    <source>
        <dbReference type="Proteomes" id="UP000176952"/>
    </source>
</evidence>
<dbReference type="AlphaFoldDB" id="A0A1G2B6C6"/>
<dbReference type="Proteomes" id="UP000176952">
    <property type="component" value="Unassembled WGS sequence"/>
</dbReference>
<sequence length="304" mass="34842">MEVYTWEFPETKEAERYGARNQTLSLILNLFPTAWTIAFADAVDQAATTASLNEFIILANEKITNLPTLRQCEYGAVLFPPGMDTWVQEGWRPKHVYDAEDKGFMVSIWSIIKHGQFWRVVIVAGDRCFGLKPTFIREVDKIDPEHRLKERTQPEDKHQDPSEAISELLADIAKRNLGIIGDITEAHAAAFLEEMSSLRGITAKQKALDLAKISGKSTKEDKSYWFIFFVTSDEGPPSKEMYGNFMMIVDGRDFLYDVAMGEAEKFAREKEMKGKVVIQNYKQSTKVTFESFRYYMEAERSILK</sequence>
<organism evidence="1 2">
    <name type="scientific">Candidatus Kerfeldbacteria bacterium RIFCSPHIGHO2_12_FULL_48_17</name>
    <dbReference type="NCBI Taxonomy" id="1798542"/>
    <lineage>
        <taxon>Bacteria</taxon>
        <taxon>Candidatus Kerfeldiibacteriota</taxon>
    </lineage>
</organism>
<gene>
    <name evidence="1" type="ORF">A3F54_05515</name>
</gene>
<name>A0A1G2B6C6_9BACT</name>
<proteinExistence type="predicted"/>
<dbReference type="EMBL" id="MHKD01000013">
    <property type="protein sequence ID" value="OGY84535.1"/>
    <property type="molecule type" value="Genomic_DNA"/>
</dbReference>
<accession>A0A1G2B6C6</accession>
<comment type="caution">
    <text evidence="1">The sequence shown here is derived from an EMBL/GenBank/DDBJ whole genome shotgun (WGS) entry which is preliminary data.</text>
</comment>
<protein>
    <submittedName>
        <fullName evidence="1">Uncharacterized protein</fullName>
    </submittedName>
</protein>